<accession>E6PZK5</accession>
<gene>
    <name evidence="1" type="ORF">CARN3_1383</name>
</gene>
<organism evidence="1">
    <name type="scientific">mine drainage metagenome</name>
    <dbReference type="NCBI Taxonomy" id="410659"/>
    <lineage>
        <taxon>unclassified sequences</taxon>
        <taxon>metagenomes</taxon>
        <taxon>ecological metagenomes</taxon>
    </lineage>
</organism>
<evidence type="ECO:0000313" key="1">
    <source>
        <dbReference type="EMBL" id="CBI00364.1"/>
    </source>
</evidence>
<comment type="caution">
    <text evidence="1">The sequence shown here is derived from an EMBL/GenBank/DDBJ whole genome shotgun (WGS) entry which is preliminary data.</text>
</comment>
<dbReference type="EMBL" id="CABN01000128">
    <property type="protein sequence ID" value="CBI00364.1"/>
    <property type="molecule type" value="Genomic_DNA"/>
</dbReference>
<name>E6PZK5_9ZZZZ</name>
<reference evidence="1" key="1">
    <citation type="submission" date="2009-10" db="EMBL/GenBank/DDBJ databases">
        <title>Diversity of trophic interactions inside an arsenic-rich microbial ecosystem.</title>
        <authorList>
            <person name="Bertin P.N."/>
            <person name="Heinrich-Salmeron A."/>
            <person name="Pelletier E."/>
            <person name="Goulhen-Chollet F."/>
            <person name="Arsene-Ploetze F."/>
            <person name="Gallien S."/>
            <person name="Calteau A."/>
            <person name="Vallenet D."/>
            <person name="Casiot C."/>
            <person name="Chane-Woon-Ming B."/>
            <person name="Giloteaux L."/>
            <person name="Barakat M."/>
            <person name="Bonnefoy V."/>
            <person name="Bruneel O."/>
            <person name="Chandler M."/>
            <person name="Cleiss J."/>
            <person name="Duran R."/>
            <person name="Elbaz-Poulichet F."/>
            <person name="Fonknechten N."/>
            <person name="Lauga B."/>
            <person name="Mornico D."/>
            <person name="Ortet P."/>
            <person name="Schaeffer C."/>
            <person name="Siguier P."/>
            <person name="Alexander Thil Smith A."/>
            <person name="Van Dorsselaer A."/>
            <person name="Weissenbach J."/>
            <person name="Medigue C."/>
            <person name="Le Paslier D."/>
        </authorList>
    </citation>
    <scope>NUCLEOTIDE SEQUENCE</scope>
</reference>
<protein>
    <submittedName>
        <fullName evidence="1">Uncharacterized protein</fullName>
    </submittedName>
</protein>
<sequence>MQRKHYLYGSVEDWLALKLDKEAWFFGRFFPIIYVSTDQDMVLRILVD</sequence>
<dbReference type="AlphaFoldDB" id="E6PZK5"/>
<proteinExistence type="predicted"/>